<feature type="region of interest" description="Disordered" evidence="1">
    <location>
        <begin position="1"/>
        <end position="44"/>
    </location>
</feature>
<dbReference type="Proteomes" id="UP000218334">
    <property type="component" value="Unassembled WGS sequence"/>
</dbReference>
<keyword evidence="3" id="KW-1185">Reference proteome</keyword>
<evidence type="ECO:0000313" key="3">
    <source>
        <dbReference type="Proteomes" id="UP000218334"/>
    </source>
</evidence>
<organism evidence="2 3">
    <name type="scientific">Armillaria solidipes</name>
    <dbReference type="NCBI Taxonomy" id="1076256"/>
    <lineage>
        <taxon>Eukaryota</taxon>
        <taxon>Fungi</taxon>
        <taxon>Dikarya</taxon>
        <taxon>Basidiomycota</taxon>
        <taxon>Agaricomycotina</taxon>
        <taxon>Agaricomycetes</taxon>
        <taxon>Agaricomycetidae</taxon>
        <taxon>Agaricales</taxon>
        <taxon>Marasmiineae</taxon>
        <taxon>Physalacriaceae</taxon>
        <taxon>Armillaria</taxon>
    </lineage>
</organism>
<feature type="compositionally biased region" description="Polar residues" evidence="1">
    <location>
        <begin position="1"/>
        <end position="12"/>
    </location>
</feature>
<protein>
    <submittedName>
        <fullName evidence="2">Uncharacterized protein</fullName>
    </submittedName>
</protein>
<evidence type="ECO:0000256" key="1">
    <source>
        <dbReference type="SAM" id="MobiDB-lite"/>
    </source>
</evidence>
<sequence>MTPTTSARTSPTNRDDSSHDDQQAKVESLTSHSPHRRQKSGRGIHHSDLAAEVVRLTFEDGTWATFDHPSNPVYVLVRRLFHFPPIVNEAFKYAAAERLFDRVVEVLRYHPDDFYDRLYYPLCTVQTFITGLVSSGLDPQVSQRFLGYLHEPDVLFVVCVALVARGLSGALRDLARLCPNDPAWPVCLQRLRDYAYPAWLSDHHNIPGMLADLIAIFEGVGRIPSSAAERIAQRDDNSPKDTDLGTEILISTVAAIISSNG</sequence>
<dbReference type="EMBL" id="KZ293422">
    <property type="protein sequence ID" value="PBK72295.1"/>
    <property type="molecule type" value="Genomic_DNA"/>
</dbReference>
<feature type="compositionally biased region" description="Basic and acidic residues" evidence="1">
    <location>
        <begin position="13"/>
        <end position="24"/>
    </location>
</feature>
<dbReference type="AlphaFoldDB" id="A0A2H3BN40"/>
<name>A0A2H3BN40_9AGAR</name>
<evidence type="ECO:0000313" key="2">
    <source>
        <dbReference type="EMBL" id="PBK72295.1"/>
    </source>
</evidence>
<proteinExistence type="predicted"/>
<gene>
    <name evidence="2" type="ORF">ARMSODRAFT_1016269</name>
</gene>
<feature type="compositionally biased region" description="Basic residues" evidence="1">
    <location>
        <begin position="33"/>
        <end position="44"/>
    </location>
</feature>
<reference evidence="3" key="1">
    <citation type="journal article" date="2017" name="Nat. Ecol. Evol.">
        <title>Genome expansion and lineage-specific genetic innovations in the forest pathogenic fungi Armillaria.</title>
        <authorList>
            <person name="Sipos G."/>
            <person name="Prasanna A.N."/>
            <person name="Walter M.C."/>
            <person name="O'Connor E."/>
            <person name="Balint B."/>
            <person name="Krizsan K."/>
            <person name="Kiss B."/>
            <person name="Hess J."/>
            <person name="Varga T."/>
            <person name="Slot J."/>
            <person name="Riley R."/>
            <person name="Boka B."/>
            <person name="Rigling D."/>
            <person name="Barry K."/>
            <person name="Lee J."/>
            <person name="Mihaltcheva S."/>
            <person name="LaButti K."/>
            <person name="Lipzen A."/>
            <person name="Waldron R."/>
            <person name="Moloney N.M."/>
            <person name="Sperisen C."/>
            <person name="Kredics L."/>
            <person name="Vagvoelgyi C."/>
            <person name="Patrignani A."/>
            <person name="Fitzpatrick D."/>
            <person name="Nagy I."/>
            <person name="Doyle S."/>
            <person name="Anderson J.B."/>
            <person name="Grigoriev I.V."/>
            <person name="Gueldener U."/>
            <person name="Muensterkoetter M."/>
            <person name="Nagy L.G."/>
        </authorList>
    </citation>
    <scope>NUCLEOTIDE SEQUENCE [LARGE SCALE GENOMIC DNA]</scope>
    <source>
        <strain evidence="3">28-4</strain>
    </source>
</reference>
<accession>A0A2H3BN40</accession>